<dbReference type="GO" id="GO:0030245">
    <property type="term" value="P:cellulose catabolic process"/>
    <property type="evidence" value="ECO:0007669"/>
    <property type="project" value="UniProtKB-UniRule"/>
</dbReference>
<dbReference type="GO" id="GO:0008810">
    <property type="term" value="F:cellulase activity"/>
    <property type="evidence" value="ECO:0007669"/>
    <property type="project" value="UniProtKB-UniRule"/>
</dbReference>
<evidence type="ECO:0000256" key="2">
    <source>
        <dbReference type="SAM" id="MobiDB-lite"/>
    </source>
</evidence>
<proteinExistence type="predicted"/>
<evidence type="ECO:0000256" key="1">
    <source>
        <dbReference type="RuleBase" id="RU368122"/>
    </source>
</evidence>
<dbReference type="Gene3D" id="2.70.50.70">
    <property type="match status" value="1"/>
</dbReference>
<comment type="domain">
    <text evidence="1">Has a modular structure: an endo-beta-1,4-glucanase catalytic module at the N-terminus, a linker rich in serines and threonines, and a C-terminal carbohydrate-binding module (CBM).</text>
</comment>
<evidence type="ECO:0000259" key="3">
    <source>
        <dbReference type="Pfam" id="PF03443"/>
    </source>
</evidence>
<dbReference type="OrthoDB" id="4849160at2759"/>
<comment type="catalytic activity">
    <reaction evidence="1">
        <text>[(1-&gt;4)-beta-D-glucosyl]n+m + reduced acceptor + O2 = 4-dehydro-beta-D-glucosyl-[(1-&gt;4)-beta-D-glucosyl]n-1 + [(1-&gt;4)-beta-D-glucosyl]m + acceptor + H2O.</text>
        <dbReference type="EC" id="1.14.99.56"/>
    </reaction>
</comment>
<keyword evidence="1" id="KW-0624">Polysaccharide degradation</keyword>
<dbReference type="Pfam" id="PF03443">
    <property type="entry name" value="AA9"/>
    <property type="match status" value="1"/>
</dbReference>
<feature type="compositionally biased region" description="Acidic residues" evidence="2">
    <location>
        <begin position="51"/>
        <end position="65"/>
    </location>
</feature>
<organism evidence="4 5">
    <name type="scientific">Psilocybe cf. subviscida</name>
    <dbReference type="NCBI Taxonomy" id="2480587"/>
    <lineage>
        <taxon>Eukaryota</taxon>
        <taxon>Fungi</taxon>
        <taxon>Dikarya</taxon>
        <taxon>Basidiomycota</taxon>
        <taxon>Agaricomycotina</taxon>
        <taxon>Agaricomycetes</taxon>
        <taxon>Agaricomycetidae</taxon>
        <taxon>Agaricales</taxon>
        <taxon>Agaricineae</taxon>
        <taxon>Strophariaceae</taxon>
        <taxon>Psilocybe</taxon>
    </lineage>
</organism>
<sequence>MPMAHLSQGTEVSPCFHTRCSAIGKPKESKGGNDEGDLIDVMEGDSAREIDEGEEDSSSSEGVDFEGDCSTFSANGARWFKLDADGYDPSFKAWAAAKLIAGTYPIVMFAFQVVDNNSWTSTFPADLAPTWLMRNEMQAVLAPRNMSVSSRAALLTHCLAFLTPSVVSKLLATICQESAWYVLSLRFINAVKSRSLAPPSHLQIQLWPLPTTQIIQAKLSGDLKKGRLLTAWAWLDDVLWG</sequence>
<dbReference type="EMBL" id="JAACJJ010000028">
    <property type="protein sequence ID" value="KAF5322741.1"/>
    <property type="molecule type" value="Genomic_DNA"/>
</dbReference>
<evidence type="ECO:0000313" key="5">
    <source>
        <dbReference type="Proteomes" id="UP000567179"/>
    </source>
</evidence>
<comment type="subcellular location">
    <subcellularLocation>
        <location evidence="1">Secreted</location>
    </subcellularLocation>
</comment>
<comment type="function">
    <text evidence="1">Lytic polysaccharide monooxygenase (LMPO) that depolymerizes crystalline and amorphous polysaccharides via the oxidation of scissile alpha- or beta-(1-4)-glycosidic bonds, yielding C1 and/or C4 oxidation products. Catalysis by LPMOs requires the reduction of the active-site copper from Cu(II) to Cu(I) by a reducing agent and H(2)O(2) or O(2) as a cosubstrate.</text>
</comment>
<name>A0A8H5BH23_9AGAR</name>
<feature type="region of interest" description="Disordered" evidence="2">
    <location>
        <begin position="23"/>
        <end position="65"/>
    </location>
</feature>
<dbReference type="GO" id="GO:0030248">
    <property type="term" value="F:cellulose binding"/>
    <property type="evidence" value="ECO:0007669"/>
    <property type="project" value="UniProtKB-UniRule"/>
</dbReference>
<dbReference type="EC" id="1.14.99.56" evidence="1"/>
<dbReference type="GO" id="GO:0005576">
    <property type="term" value="C:extracellular region"/>
    <property type="evidence" value="ECO:0007669"/>
    <property type="project" value="UniProtKB-SubCell"/>
</dbReference>
<keyword evidence="1" id="KW-0964">Secreted</keyword>
<accession>A0A8H5BH23</accession>
<gene>
    <name evidence="4" type="ORF">D9619_002012</name>
</gene>
<feature type="compositionally biased region" description="Acidic residues" evidence="2">
    <location>
        <begin position="34"/>
        <end position="43"/>
    </location>
</feature>
<comment type="caution">
    <text evidence="4">The sequence shown here is derived from an EMBL/GenBank/DDBJ whole genome shotgun (WGS) entry which is preliminary data.</text>
</comment>
<evidence type="ECO:0000313" key="4">
    <source>
        <dbReference type="EMBL" id="KAF5322741.1"/>
    </source>
</evidence>
<protein>
    <recommendedName>
        <fullName evidence="1">AA9 family lytic polysaccharide monooxygenase</fullName>
        <ecNumber evidence="1">1.14.99.56</ecNumber>
    </recommendedName>
    <alternativeName>
        <fullName evidence="1">Endo-beta-1,4-glucanase</fullName>
    </alternativeName>
    <alternativeName>
        <fullName evidence="1">Glycosyl hydrolase 61 family protein</fullName>
    </alternativeName>
</protein>
<feature type="domain" description="Auxiliary Activity family 9 catalytic" evidence="3">
    <location>
        <begin position="67"/>
        <end position="140"/>
    </location>
</feature>
<dbReference type="AlphaFoldDB" id="A0A8H5BH23"/>
<keyword evidence="1" id="KW-0119">Carbohydrate metabolism</keyword>
<keyword evidence="1" id="KW-1015">Disulfide bond</keyword>
<reference evidence="4 5" key="1">
    <citation type="journal article" date="2020" name="ISME J.">
        <title>Uncovering the hidden diversity of litter-decomposition mechanisms in mushroom-forming fungi.</title>
        <authorList>
            <person name="Floudas D."/>
            <person name="Bentzer J."/>
            <person name="Ahren D."/>
            <person name="Johansson T."/>
            <person name="Persson P."/>
            <person name="Tunlid A."/>
        </authorList>
    </citation>
    <scope>NUCLEOTIDE SEQUENCE [LARGE SCALE GENOMIC DNA]</scope>
    <source>
        <strain evidence="4 5">CBS 101986</strain>
    </source>
</reference>
<dbReference type="Proteomes" id="UP000567179">
    <property type="component" value="Unassembled WGS sequence"/>
</dbReference>
<keyword evidence="5" id="KW-1185">Reference proteome</keyword>
<keyword evidence="1" id="KW-0136">Cellulose degradation</keyword>
<dbReference type="InterPro" id="IPR005103">
    <property type="entry name" value="AA9_LPMO"/>
</dbReference>